<evidence type="ECO:0000256" key="1">
    <source>
        <dbReference type="SAM" id="SignalP"/>
    </source>
</evidence>
<dbReference type="NCBIfam" id="TIGR02595">
    <property type="entry name" value="PEP_CTERM"/>
    <property type="match status" value="1"/>
</dbReference>
<evidence type="ECO:0000259" key="2">
    <source>
        <dbReference type="Pfam" id="PF07589"/>
    </source>
</evidence>
<gene>
    <name evidence="3" type="ORF">AAW51_0745</name>
</gene>
<dbReference type="EMBL" id="CP011371">
    <property type="protein sequence ID" value="AKJ27436.1"/>
    <property type="molecule type" value="Genomic_DNA"/>
</dbReference>
<feature type="chain" id="PRO_5005183583" description="Ice-binding protein C-terminal domain-containing protein" evidence="1">
    <location>
        <begin position="50"/>
        <end position="890"/>
    </location>
</feature>
<evidence type="ECO:0000313" key="3">
    <source>
        <dbReference type="EMBL" id="AKJ27436.1"/>
    </source>
</evidence>
<proteinExistence type="predicted"/>
<name>A0A0G3BJ91_9BURK</name>
<evidence type="ECO:0000313" key="4">
    <source>
        <dbReference type="Proteomes" id="UP000035352"/>
    </source>
</evidence>
<protein>
    <recommendedName>
        <fullName evidence="2">Ice-binding protein C-terminal domain-containing protein</fullName>
    </recommendedName>
</protein>
<dbReference type="Proteomes" id="UP000035352">
    <property type="component" value="Chromosome"/>
</dbReference>
<feature type="domain" description="Ice-binding protein C-terminal" evidence="2">
    <location>
        <begin position="854"/>
        <end position="877"/>
    </location>
</feature>
<dbReference type="OrthoDB" id="5666689at2"/>
<dbReference type="AlphaFoldDB" id="A0A0G3BJ91"/>
<feature type="signal peptide" evidence="1">
    <location>
        <begin position="1"/>
        <end position="49"/>
    </location>
</feature>
<reference evidence="3 4" key="1">
    <citation type="submission" date="2015-05" db="EMBL/GenBank/DDBJ databases">
        <authorList>
            <person name="Tang B."/>
            <person name="Yu Y."/>
        </authorList>
    </citation>
    <scope>NUCLEOTIDE SEQUENCE [LARGE SCALE GENOMIC DNA]</scope>
    <source>
        <strain evidence="3 4">DSM 7029</strain>
    </source>
</reference>
<sequence length="890" mass="92862">MNSSSFVSAGRRRMARRQGAMAKGARWSCSRTAVALAVQAACFVSPVIAADTVWTGGAGPAQPYWDLGANWSAGAPTLPAGKTGLGAYNTELRSGSYDVGVLSGTGTLALTGGLLRLHGEGSTLGHLDFRGGELRGAGSLTVQTLNWSGGAFEDQDQASGNRSPSLTVQRAAKLSGSLWFGNGNQIQLNGRTDWLDGKSSFNGYGDVRVGASGEFVDHADTAQHDFGITGGFVNDGKYVKTGRGHTSFDGVGGASFLNNGQFLLQQGSVGFSLSPADGSWRNAGVVDIGSGTRMSVYLERFNSASNSGTVRVRDGGEFALDTWISSNLQSTGEWIVDQGGRLNFKGEWGEDPWGGAYHFDSFAGRGIQNDGVVVFSGNGARFAAGTTITGSGRVEVLDGGYLRLEGDQSFGALRVDLWREWEGGPNEHSSVSVGGKLVLASLDWAQGLLHAGGGVTVNGDARLSGGAVREVEGPDGAINYEYDKRLTSNFTFGGRTTWEGGADITGPGSIRVASTGVFRDQAAVRANSVQRIALDGGFHNDGTYLKTSAGRTMMDSAFVNKGTVRVENGTLTFVKALDNQGTLAAVNGRIVVHGPLAQIKHSPGHPAPNQTELTGGTLEADRGTIVLHFDPSVSGNAQWRPGIHVNSGSLVLKGANARIATVWLGEEVDALQTLEHNKGQLSVLEGAQLKVDASLDNDGRIEVGLGSVLEVTYGYTQGNSGQTWVAGEMHARDFWFSGGLLGAGLEGAIGTAELFGSRLSLSDGARLDVDIGGLDRFDRFLLDGELALNGGVLVAEFGAGDAAAGTYRLVDAAGGVTGTFGELVTNLDQSRYGWSLVYGDTYVDLSIVEIAAAPVPEPETYALMGLGLAGVVAWSRRRAARQALPQGGKA</sequence>
<keyword evidence="1" id="KW-0732">Signal</keyword>
<dbReference type="Pfam" id="PF07589">
    <property type="entry name" value="PEP-CTERM"/>
    <property type="match status" value="1"/>
</dbReference>
<accession>A0A0G3BJ91</accession>
<keyword evidence="4" id="KW-1185">Reference proteome</keyword>
<organism evidence="3 4">
    <name type="scientific">Caldimonas brevitalea</name>
    <dbReference type="NCBI Taxonomy" id="413882"/>
    <lineage>
        <taxon>Bacteria</taxon>
        <taxon>Pseudomonadati</taxon>
        <taxon>Pseudomonadota</taxon>
        <taxon>Betaproteobacteria</taxon>
        <taxon>Burkholderiales</taxon>
        <taxon>Sphaerotilaceae</taxon>
        <taxon>Caldimonas</taxon>
    </lineage>
</organism>
<dbReference type="KEGG" id="pbh:AAW51_0745"/>
<dbReference type="InterPro" id="IPR013424">
    <property type="entry name" value="Ice-binding_C"/>
</dbReference>
<dbReference type="RefSeq" id="WP_083438053.1">
    <property type="nucleotide sequence ID" value="NZ_CP011371.1"/>
</dbReference>